<dbReference type="SUPFAM" id="SSF100920">
    <property type="entry name" value="Heat shock protein 70kD (HSP70), peptide-binding domain"/>
    <property type="match status" value="1"/>
</dbReference>
<evidence type="ECO:0000313" key="2">
    <source>
        <dbReference type="EMBL" id="KAF9505116.1"/>
    </source>
</evidence>
<organism evidence="2 3">
    <name type="scientific">Hydnum rufescens UP504</name>
    <dbReference type="NCBI Taxonomy" id="1448309"/>
    <lineage>
        <taxon>Eukaryota</taxon>
        <taxon>Fungi</taxon>
        <taxon>Dikarya</taxon>
        <taxon>Basidiomycota</taxon>
        <taxon>Agaricomycotina</taxon>
        <taxon>Agaricomycetes</taxon>
        <taxon>Cantharellales</taxon>
        <taxon>Hydnaceae</taxon>
        <taxon>Hydnum</taxon>
    </lineage>
</organism>
<name>A0A9P6DI60_9AGAM</name>
<dbReference type="Proteomes" id="UP000886523">
    <property type="component" value="Unassembled WGS sequence"/>
</dbReference>
<comment type="caution">
    <text evidence="2">The sequence shown here is derived from an EMBL/GenBank/DDBJ whole genome shotgun (WGS) entry which is preliminary data.</text>
</comment>
<proteinExistence type="predicted"/>
<accession>A0A9P6DI60</accession>
<gene>
    <name evidence="2" type="ORF">BS47DRAFT_1400724</name>
</gene>
<evidence type="ECO:0000256" key="1">
    <source>
        <dbReference type="SAM" id="MobiDB-lite"/>
    </source>
</evidence>
<dbReference type="EMBL" id="MU129174">
    <property type="protein sequence ID" value="KAF9505116.1"/>
    <property type="molecule type" value="Genomic_DNA"/>
</dbReference>
<dbReference type="InterPro" id="IPR029047">
    <property type="entry name" value="HSP70_peptide-bd_sf"/>
</dbReference>
<sequence>MQGSTSPTGTRPSLLVRQPLTNAAAQVAITLGNRFGEVQEVHCAALSAGIESTGGVFAVLIRAEHGTCISPYSATISKYIEVFPAYWDNGPSALIRTCRDERTPTKDDNQHGESELSGSDFGG</sequence>
<reference evidence="2" key="1">
    <citation type="journal article" date="2020" name="Nat. Commun.">
        <title>Large-scale genome sequencing of mycorrhizal fungi provides insights into the early evolution of symbiotic traits.</title>
        <authorList>
            <person name="Miyauchi S."/>
            <person name="Kiss E."/>
            <person name="Kuo A."/>
            <person name="Drula E."/>
            <person name="Kohler A."/>
            <person name="Sanchez-Garcia M."/>
            <person name="Morin E."/>
            <person name="Andreopoulos B."/>
            <person name="Barry K.W."/>
            <person name="Bonito G."/>
            <person name="Buee M."/>
            <person name="Carver A."/>
            <person name="Chen C."/>
            <person name="Cichocki N."/>
            <person name="Clum A."/>
            <person name="Culley D."/>
            <person name="Crous P.W."/>
            <person name="Fauchery L."/>
            <person name="Girlanda M."/>
            <person name="Hayes R.D."/>
            <person name="Keri Z."/>
            <person name="LaButti K."/>
            <person name="Lipzen A."/>
            <person name="Lombard V."/>
            <person name="Magnuson J."/>
            <person name="Maillard F."/>
            <person name="Murat C."/>
            <person name="Nolan M."/>
            <person name="Ohm R.A."/>
            <person name="Pangilinan J."/>
            <person name="Pereira M.F."/>
            <person name="Perotto S."/>
            <person name="Peter M."/>
            <person name="Pfister S."/>
            <person name="Riley R."/>
            <person name="Sitrit Y."/>
            <person name="Stielow J.B."/>
            <person name="Szollosi G."/>
            <person name="Zifcakova L."/>
            <person name="Stursova M."/>
            <person name="Spatafora J.W."/>
            <person name="Tedersoo L."/>
            <person name="Vaario L.M."/>
            <person name="Yamada A."/>
            <person name="Yan M."/>
            <person name="Wang P."/>
            <person name="Xu J."/>
            <person name="Bruns T."/>
            <person name="Baldrian P."/>
            <person name="Vilgalys R."/>
            <person name="Dunand C."/>
            <person name="Henrissat B."/>
            <person name="Grigoriev I.V."/>
            <person name="Hibbett D."/>
            <person name="Nagy L.G."/>
            <person name="Martin F.M."/>
        </authorList>
    </citation>
    <scope>NUCLEOTIDE SEQUENCE</scope>
    <source>
        <strain evidence="2">UP504</strain>
    </source>
</reference>
<feature type="compositionally biased region" description="Basic and acidic residues" evidence="1">
    <location>
        <begin position="99"/>
        <end position="114"/>
    </location>
</feature>
<protein>
    <submittedName>
        <fullName evidence="2">Uncharacterized protein</fullName>
    </submittedName>
</protein>
<evidence type="ECO:0000313" key="3">
    <source>
        <dbReference type="Proteomes" id="UP000886523"/>
    </source>
</evidence>
<keyword evidence="3" id="KW-1185">Reference proteome</keyword>
<dbReference type="AlphaFoldDB" id="A0A9P6DI60"/>
<feature type="region of interest" description="Disordered" evidence="1">
    <location>
        <begin position="99"/>
        <end position="123"/>
    </location>
</feature>